<accession>A0A1M5SZ16</accession>
<evidence type="ECO:0000256" key="1">
    <source>
        <dbReference type="SAM" id="Phobius"/>
    </source>
</evidence>
<dbReference type="Proteomes" id="UP000237771">
    <property type="component" value="Unassembled WGS sequence"/>
</dbReference>
<keyword evidence="1" id="KW-0812">Transmembrane</keyword>
<protein>
    <submittedName>
        <fullName evidence="3">Uncharacterized protein</fullName>
    </submittedName>
</protein>
<evidence type="ECO:0000313" key="2">
    <source>
        <dbReference type="EMBL" id="PRZ20633.1"/>
    </source>
</evidence>
<gene>
    <name evidence="2" type="ORF">BC624_1118</name>
    <name evidence="3" type="ORF">SAMN05443373_1138</name>
</gene>
<dbReference type="Proteomes" id="UP000184384">
    <property type="component" value="Unassembled WGS sequence"/>
</dbReference>
<dbReference type="EMBL" id="FQWO01000013">
    <property type="protein sequence ID" value="SHH43590.1"/>
    <property type="molecule type" value="Genomic_DNA"/>
</dbReference>
<name>A0A1M5SZ16_9FLAO</name>
<reference evidence="2 5" key="3">
    <citation type="submission" date="2018-03" db="EMBL/GenBank/DDBJ databases">
        <title>Genomic Encyclopedia of Archaeal and Bacterial Type Strains, Phase II (KMG-II): from individual species to whole genera.</title>
        <authorList>
            <person name="Goeker M."/>
        </authorList>
    </citation>
    <scope>NUCLEOTIDE SEQUENCE [LARGE SCALE GENOMIC DNA]</scope>
    <source>
        <strain evidence="2 5">DSM 17797</strain>
    </source>
</reference>
<sequence>METKKDKPWKKSYTWVLLANAIYITIFYLIMKLYS</sequence>
<reference evidence="4" key="1">
    <citation type="submission" date="2016-11" db="EMBL/GenBank/DDBJ databases">
        <authorList>
            <person name="Varghese N."/>
            <person name="Submissions S."/>
        </authorList>
    </citation>
    <scope>NUCLEOTIDE SEQUENCE [LARGE SCALE GENOMIC DNA]</scope>
    <source>
        <strain evidence="4">DSM 19729</strain>
    </source>
</reference>
<keyword evidence="1" id="KW-1133">Transmembrane helix</keyword>
<proteinExistence type="predicted"/>
<feature type="transmembrane region" description="Helical" evidence="1">
    <location>
        <begin position="12"/>
        <end position="31"/>
    </location>
</feature>
<evidence type="ECO:0000313" key="5">
    <source>
        <dbReference type="Proteomes" id="UP000237771"/>
    </source>
</evidence>
<organism evidence="3 4">
    <name type="scientific">Flavobacterium granuli</name>
    <dbReference type="NCBI Taxonomy" id="280093"/>
    <lineage>
        <taxon>Bacteria</taxon>
        <taxon>Pseudomonadati</taxon>
        <taxon>Bacteroidota</taxon>
        <taxon>Flavobacteriia</taxon>
        <taxon>Flavobacteriales</taxon>
        <taxon>Flavobacteriaceae</taxon>
        <taxon>Flavobacterium</taxon>
    </lineage>
</organism>
<dbReference type="AlphaFoldDB" id="A0A1M5SZ16"/>
<dbReference type="EMBL" id="PVUB01000011">
    <property type="protein sequence ID" value="PRZ20633.1"/>
    <property type="molecule type" value="Genomic_DNA"/>
</dbReference>
<evidence type="ECO:0000313" key="3">
    <source>
        <dbReference type="EMBL" id="SHH43590.1"/>
    </source>
</evidence>
<keyword evidence="1" id="KW-0472">Membrane</keyword>
<reference evidence="3" key="2">
    <citation type="submission" date="2016-11" db="EMBL/GenBank/DDBJ databases">
        <authorList>
            <person name="Jaros S."/>
            <person name="Januszkiewicz K."/>
            <person name="Wedrychowicz H."/>
        </authorList>
    </citation>
    <scope>NUCLEOTIDE SEQUENCE [LARGE SCALE GENOMIC DNA]</scope>
    <source>
        <strain evidence="3">DSM 19729</strain>
    </source>
</reference>
<evidence type="ECO:0000313" key="4">
    <source>
        <dbReference type="Proteomes" id="UP000184384"/>
    </source>
</evidence>
<keyword evidence="5" id="KW-1185">Reference proteome</keyword>